<protein>
    <submittedName>
        <fullName evidence="2">Uncharacterized protein</fullName>
    </submittedName>
</protein>
<dbReference type="Proteomes" id="UP000198406">
    <property type="component" value="Unassembled WGS sequence"/>
</dbReference>
<keyword evidence="3" id="KW-1185">Reference proteome</keyword>
<comment type="caution">
    <text evidence="2">The sequence shown here is derived from an EMBL/GenBank/DDBJ whole genome shotgun (WGS) entry which is preliminary data.</text>
</comment>
<reference evidence="2 3" key="1">
    <citation type="journal article" date="2015" name="Plant Cell">
        <title>Oil accumulation by the oleaginous diatom Fistulifera solaris as revealed by the genome and transcriptome.</title>
        <authorList>
            <person name="Tanaka T."/>
            <person name="Maeda Y."/>
            <person name="Veluchamy A."/>
            <person name="Tanaka M."/>
            <person name="Abida H."/>
            <person name="Marechal E."/>
            <person name="Bowler C."/>
            <person name="Muto M."/>
            <person name="Sunaga Y."/>
            <person name="Tanaka M."/>
            <person name="Yoshino T."/>
            <person name="Taniguchi T."/>
            <person name="Fukuda Y."/>
            <person name="Nemoto M."/>
            <person name="Matsumoto M."/>
            <person name="Wong P.S."/>
            <person name="Aburatani S."/>
            <person name="Fujibuchi W."/>
        </authorList>
    </citation>
    <scope>NUCLEOTIDE SEQUENCE [LARGE SCALE GENOMIC DNA]</scope>
    <source>
        <strain evidence="2 3">JPCC DA0580</strain>
    </source>
</reference>
<dbReference type="AlphaFoldDB" id="A0A1Z5JXW1"/>
<organism evidence="2 3">
    <name type="scientific">Fistulifera solaris</name>
    <name type="common">Oleaginous diatom</name>
    <dbReference type="NCBI Taxonomy" id="1519565"/>
    <lineage>
        <taxon>Eukaryota</taxon>
        <taxon>Sar</taxon>
        <taxon>Stramenopiles</taxon>
        <taxon>Ochrophyta</taxon>
        <taxon>Bacillariophyta</taxon>
        <taxon>Bacillariophyceae</taxon>
        <taxon>Bacillariophycidae</taxon>
        <taxon>Naviculales</taxon>
        <taxon>Naviculaceae</taxon>
        <taxon>Fistulifera</taxon>
    </lineage>
</organism>
<sequence length="420" mass="47505">MVHVEIDLDNLLSHCDCDFAKILNPEEIACLMDATPGRQYAFTAGEWSAEQSIVLATRPYSVDLTLGQSSNGYACFEFQDGGTAFVKALETREKIFGSLCLDVDYSDEDWTPLSNKNLKRLFQIETWFEKLTLPMLDPSVALLAFSAKTKALVYELDPGYFEESDFQDLQVVSKILDIKINFDSSDDDGYNNNWDKLLLAFLQRLAALGHFERLKISLYCDEKVVEEKAAAITNALMAVIQGNSNLMFLKLSEFELCCFDWSPQSHILFKAMEEHQGLETFVVKDYPITDPDYLWLKGLLLRNHNIMVLNSLGKRCSDGSVINNLYSLNRLYNGSARLLKESVLVRQQLVATILFENASKDYQRTALVLSQHTDLLCDLIESFSLDEGVAPLRLSEESESSRASLRRNPMTKASKKSRLA</sequence>
<evidence type="ECO:0000313" key="3">
    <source>
        <dbReference type="Proteomes" id="UP000198406"/>
    </source>
</evidence>
<proteinExistence type="predicted"/>
<accession>A0A1Z5JXW1</accession>
<dbReference type="OrthoDB" id="120976at2759"/>
<dbReference type="EMBL" id="BDSP01000132">
    <property type="protein sequence ID" value="GAX18873.1"/>
    <property type="molecule type" value="Genomic_DNA"/>
</dbReference>
<evidence type="ECO:0000313" key="2">
    <source>
        <dbReference type="EMBL" id="GAX18873.1"/>
    </source>
</evidence>
<evidence type="ECO:0000256" key="1">
    <source>
        <dbReference type="SAM" id="MobiDB-lite"/>
    </source>
</evidence>
<gene>
    <name evidence="2" type="ORF">FisN_26Hu175</name>
</gene>
<feature type="region of interest" description="Disordered" evidence="1">
    <location>
        <begin position="396"/>
        <end position="420"/>
    </location>
</feature>
<dbReference type="InParanoid" id="A0A1Z5JXW1"/>
<name>A0A1Z5JXW1_FISSO</name>